<keyword evidence="3" id="KW-1185">Reference proteome</keyword>
<comment type="caution">
    <text evidence="2">The sequence shown here is derived from an EMBL/GenBank/DDBJ whole genome shotgun (WGS) entry which is preliminary data.</text>
</comment>
<evidence type="ECO:0000313" key="3">
    <source>
        <dbReference type="Proteomes" id="UP000093000"/>
    </source>
</evidence>
<sequence length="207" mass="23511">MNSTPNPALNPFLQENPPPLTVRQELAQWRRELREEGRQRSNSTRKNHTSTPNLSISDHYGITQKMDISERLQDDIKGDTKECLKKMKHINSHFKIRPLRTDHSVNGLTHSTSAPNVSHTFQNGSQSSSPSNTRSPPPLPARRQRHHTADTRNPFCSSDSRSISTPSYIPSQSEPHHESSPNPFEETDLPPPAYNEIQRDRIINAMP</sequence>
<reference evidence="2 3" key="1">
    <citation type="submission" date="2016-03" db="EMBL/GenBank/DDBJ databases">
        <title>Choanephora cucurbitarum.</title>
        <authorList>
            <person name="Min B."/>
            <person name="Park H."/>
            <person name="Park J.-H."/>
            <person name="Shin H.-D."/>
            <person name="Choi I.-G."/>
        </authorList>
    </citation>
    <scope>NUCLEOTIDE SEQUENCE [LARGE SCALE GENOMIC DNA]</scope>
    <source>
        <strain evidence="2 3">KUS-F28377</strain>
    </source>
</reference>
<dbReference type="Proteomes" id="UP000093000">
    <property type="component" value="Unassembled WGS sequence"/>
</dbReference>
<accession>A0A1C7MYR0</accession>
<dbReference type="InParanoid" id="A0A1C7MYR0"/>
<protein>
    <submittedName>
        <fullName evidence="2">Uncharacterized protein</fullName>
    </submittedName>
</protein>
<feature type="region of interest" description="Disordered" evidence="1">
    <location>
        <begin position="103"/>
        <end position="207"/>
    </location>
</feature>
<organism evidence="2 3">
    <name type="scientific">Choanephora cucurbitarum</name>
    <dbReference type="NCBI Taxonomy" id="101091"/>
    <lineage>
        <taxon>Eukaryota</taxon>
        <taxon>Fungi</taxon>
        <taxon>Fungi incertae sedis</taxon>
        <taxon>Mucoromycota</taxon>
        <taxon>Mucoromycotina</taxon>
        <taxon>Mucoromycetes</taxon>
        <taxon>Mucorales</taxon>
        <taxon>Mucorineae</taxon>
        <taxon>Choanephoraceae</taxon>
        <taxon>Choanephoroideae</taxon>
        <taxon>Choanephora</taxon>
    </lineage>
</organism>
<gene>
    <name evidence="2" type="ORF">A0J61_10414</name>
</gene>
<dbReference type="AlphaFoldDB" id="A0A1C7MYR0"/>
<dbReference type="OrthoDB" id="9942608at2759"/>
<evidence type="ECO:0000313" key="2">
    <source>
        <dbReference type="EMBL" id="OBZ81536.1"/>
    </source>
</evidence>
<feature type="region of interest" description="Disordered" evidence="1">
    <location>
        <begin position="30"/>
        <end position="60"/>
    </location>
</feature>
<feature type="compositionally biased region" description="Low complexity" evidence="1">
    <location>
        <begin position="125"/>
        <end position="134"/>
    </location>
</feature>
<dbReference type="EMBL" id="LUGH01001161">
    <property type="protein sequence ID" value="OBZ81536.1"/>
    <property type="molecule type" value="Genomic_DNA"/>
</dbReference>
<feature type="compositionally biased region" description="Basic and acidic residues" evidence="1">
    <location>
        <begin position="30"/>
        <end position="39"/>
    </location>
</feature>
<feature type="compositionally biased region" description="Basic and acidic residues" evidence="1">
    <location>
        <begin position="197"/>
        <end position="207"/>
    </location>
</feature>
<name>A0A1C7MYR0_9FUNG</name>
<feature type="compositionally biased region" description="Polar residues" evidence="1">
    <location>
        <begin position="154"/>
        <end position="169"/>
    </location>
</feature>
<evidence type="ECO:0000256" key="1">
    <source>
        <dbReference type="SAM" id="MobiDB-lite"/>
    </source>
</evidence>
<proteinExistence type="predicted"/>
<feature type="region of interest" description="Disordered" evidence="1">
    <location>
        <begin position="1"/>
        <end position="20"/>
    </location>
</feature>
<feature type="compositionally biased region" description="Polar residues" evidence="1">
    <location>
        <begin position="104"/>
        <end position="124"/>
    </location>
</feature>